<dbReference type="Gene3D" id="1.20.1070.10">
    <property type="entry name" value="Rhodopsin 7-helix transmembrane proteins"/>
    <property type="match status" value="1"/>
</dbReference>
<organism evidence="9 11">
    <name type="scientific">Adineta ricciae</name>
    <name type="common">Rotifer</name>
    <dbReference type="NCBI Taxonomy" id="249248"/>
    <lineage>
        <taxon>Eukaryota</taxon>
        <taxon>Metazoa</taxon>
        <taxon>Spiralia</taxon>
        <taxon>Gnathifera</taxon>
        <taxon>Rotifera</taxon>
        <taxon>Eurotatoria</taxon>
        <taxon>Bdelloidea</taxon>
        <taxon>Adinetida</taxon>
        <taxon>Adinetidae</taxon>
        <taxon>Adineta</taxon>
    </lineage>
</organism>
<evidence type="ECO:0000313" key="11">
    <source>
        <dbReference type="Proteomes" id="UP000663828"/>
    </source>
</evidence>
<dbReference type="GO" id="GO:0016020">
    <property type="term" value="C:membrane"/>
    <property type="evidence" value="ECO:0007669"/>
    <property type="project" value="UniProtKB-SubCell"/>
</dbReference>
<evidence type="ECO:0000256" key="5">
    <source>
        <dbReference type="SAM" id="MobiDB-lite"/>
    </source>
</evidence>
<dbReference type="InterPro" id="IPR000203">
    <property type="entry name" value="GPS"/>
</dbReference>
<dbReference type="GO" id="GO:0004930">
    <property type="term" value="F:G protein-coupled receptor activity"/>
    <property type="evidence" value="ECO:0007669"/>
    <property type="project" value="InterPro"/>
</dbReference>
<dbReference type="Gene3D" id="2.60.220.50">
    <property type="match status" value="1"/>
</dbReference>
<evidence type="ECO:0000256" key="4">
    <source>
        <dbReference type="ARBA" id="ARBA00023136"/>
    </source>
</evidence>
<evidence type="ECO:0000256" key="7">
    <source>
        <dbReference type="SAM" id="SignalP"/>
    </source>
</evidence>
<feature type="transmembrane region" description="Helical" evidence="6">
    <location>
        <begin position="690"/>
        <end position="713"/>
    </location>
</feature>
<evidence type="ECO:0000256" key="1">
    <source>
        <dbReference type="ARBA" id="ARBA00004141"/>
    </source>
</evidence>
<dbReference type="PROSITE" id="PS50261">
    <property type="entry name" value="G_PROTEIN_RECEP_F2_4"/>
    <property type="match status" value="1"/>
</dbReference>
<dbReference type="EMBL" id="CAJNOJ010000013">
    <property type="protein sequence ID" value="CAF0800153.1"/>
    <property type="molecule type" value="Genomic_DNA"/>
</dbReference>
<keyword evidence="11" id="KW-1185">Reference proteome</keyword>
<keyword evidence="2 6" id="KW-0812">Transmembrane</keyword>
<feature type="transmembrane region" description="Helical" evidence="6">
    <location>
        <begin position="868"/>
        <end position="896"/>
    </location>
</feature>
<keyword evidence="4 6" id="KW-0472">Membrane</keyword>
<dbReference type="InterPro" id="IPR000832">
    <property type="entry name" value="GPCR_2_secretin-like"/>
</dbReference>
<dbReference type="GO" id="GO:0007166">
    <property type="term" value="P:cell surface receptor signaling pathway"/>
    <property type="evidence" value="ECO:0007669"/>
    <property type="project" value="InterPro"/>
</dbReference>
<dbReference type="Pfam" id="PF01825">
    <property type="entry name" value="GPS"/>
    <property type="match status" value="1"/>
</dbReference>
<evidence type="ECO:0000256" key="3">
    <source>
        <dbReference type="ARBA" id="ARBA00022989"/>
    </source>
</evidence>
<dbReference type="PANTHER" id="PTHR45692:SF1">
    <property type="entry name" value="G-PROTEIN COUPLED RECEPTORS FAMILY 2 PROFILE 2 DOMAIN-CONTAINING PROTEIN"/>
    <property type="match status" value="1"/>
</dbReference>
<dbReference type="InterPro" id="IPR017981">
    <property type="entry name" value="GPCR_2-like_7TM"/>
</dbReference>
<evidence type="ECO:0000313" key="9">
    <source>
        <dbReference type="EMBL" id="CAF0745996.1"/>
    </source>
</evidence>
<feature type="transmembrane region" description="Helical" evidence="6">
    <location>
        <begin position="754"/>
        <end position="775"/>
    </location>
</feature>
<keyword evidence="7" id="KW-0732">Signal</keyword>
<feature type="region of interest" description="Disordered" evidence="5">
    <location>
        <begin position="992"/>
        <end position="1014"/>
    </location>
</feature>
<dbReference type="PANTHER" id="PTHR45692">
    <property type="entry name" value="G_PROTEIN_RECEP_F2_4 DOMAIN-CONTAINING PROTEIN"/>
    <property type="match status" value="1"/>
</dbReference>
<evidence type="ECO:0000259" key="8">
    <source>
        <dbReference type="PROSITE" id="PS50261"/>
    </source>
</evidence>
<feature type="transmembrane region" description="Helical" evidence="6">
    <location>
        <begin position="825"/>
        <end position="848"/>
    </location>
</feature>
<dbReference type="AlphaFoldDB" id="A0A813NXG4"/>
<evidence type="ECO:0000313" key="10">
    <source>
        <dbReference type="EMBL" id="CAF0800153.1"/>
    </source>
</evidence>
<proteinExistence type="predicted"/>
<feature type="signal peptide" evidence="7">
    <location>
        <begin position="1"/>
        <end position="22"/>
    </location>
</feature>
<feature type="chain" id="PRO_5036409096" description="G-protein coupled receptors family 2 profile 2 domain-containing protein" evidence="7">
    <location>
        <begin position="23"/>
        <end position="1068"/>
    </location>
</feature>
<reference evidence="9" key="1">
    <citation type="submission" date="2021-02" db="EMBL/GenBank/DDBJ databases">
        <authorList>
            <person name="Nowell W R."/>
        </authorList>
    </citation>
    <scope>NUCLEOTIDE SEQUENCE</scope>
</reference>
<sequence length="1068" mass="121836">METSTLFHFLIALLYHIKLNLAEDSSLSMNVSILSKIVYTNTDAHENLLSTYSSSPSTDFNYIPRSTTYWPLIPLVITSAFRLTDSNCFCSYDRISNLLSCSPSLQNATSYPVSDTNFLLINITLNDCMFSSNHFSVPNIGRKHIDQLRIYDANRNDYLVLDGTSFSSYSINQLYIIYSYSQPITMLLISSETFSSSSIYLSLHTLYITSCYLITLQKPFSRLFLLETITLRNIHSFSWYDFQQQIVRLPKLRFINIAEGNFPSSNNIFNVLSCKDISSQWILSYRMIQTCSCAYVSFLQTIQRQGVFYQCPDSVTAIDFSADICLFNGVEYLVGSETNFFCDKCRSVQCPNGTACAEAYPSEPTCISLSRCDYNTLQERIPLTPYTKQFLFRESQEYLTVNPNQTLGVQGFNSIATILIDSNRNPAPSSPNDAQMFHQTFSEMLNRPWSPEVYTASLSSPTVLQQLLVSLDGSIKTINNSESIFVFQSQPISTMSLRFPTVMPDQDRLGFKITNDNRISENITETTSVDPTVTSRIFLKIDPNQLNKTKCEPSNTTTNCTNRFSITSLKSPKLFYNTNRIPEYDVISILAPDHNQTVTFYFEQKIITNETSNVSINSTSDSFYDQLGQMLLQGTCMYLNTTSMIWQTDGCTTDRQLSNNTSVMCTCEHLTMFTVFFSLSCATPSKALEILSWIGCVLSILGLSVTLVMFVVIRQCRKMKDNVNGISSSHSSSSQELRRRIMTKPRRLSMVKSMLFVLCILLIIMNILIFVLTFIKAERNVACTILSASLYYFTLTAFLWKLCFSLQQSLFITNLFQSYWSDRTLLIIYFTITFTLPICPLIVMFAKYPNSTFVSSTCNYCWLTREFLLYGLVIPILIIICLNVVFYIYTMVHLCIRNRQQPNLRSTKSEQSRRIQNFKIGLFFAIIMGFSWVLGFLVLIPNSYVQTIGNILFCIVNTLQGFAFSIMTFCMLERKSFRKCCCFWRYKNSDQANGNSSDAIVPQQSLPTSNGTNATKSKSIYNSSTYTSSITPSEAYRSLRDVFNYHHHQKKTSPIENDKEHVYSVPTF</sequence>
<dbReference type="Proteomes" id="UP000663852">
    <property type="component" value="Unassembled WGS sequence"/>
</dbReference>
<evidence type="ECO:0000256" key="6">
    <source>
        <dbReference type="SAM" id="Phobius"/>
    </source>
</evidence>
<keyword evidence="3 6" id="KW-1133">Transmembrane helix</keyword>
<accession>A0A813NXG4</accession>
<name>A0A813NXG4_ADIRI</name>
<dbReference type="EMBL" id="CAJNOR010000004">
    <property type="protein sequence ID" value="CAF0745996.1"/>
    <property type="molecule type" value="Genomic_DNA"/>
</dbReference>
<comment type="subcellular location">
    <subcellularLocation>
        <location evidence="1">Membrane</location>
        <topology evidence="1">Multi-pass membrane protein</topology>
    </subcellularLocation>
</comment>
<dbReference type="Proteomes" id="UP000663828">
    <property type="component" value="Unassembled WGS sequence"/>
</dbReference>
<dbReference type="Pfam" id="PF00002">
    <property type="entry name" value="7tm_2"/>
    <property type="match status" value="1"/>
</dbReference>
<feature type="transmembrane region" description="Helical" evidence="6">
    <location>
        <begin position="781"/>
        <end position="804"/>
    </location>
</feature>
<feature type="domain" description="G-protein coupled receptors family 2 profile 2" evidence="8">
    <location>
        <begin position="688"/>
        <end position="972"/>
    </location>
</feature>
<comment type="caution">
    <text evidence="9">The sequence shown here is derived from an EMBL/GenBank/DDBJ whole genome shotgun (WGS) entry which is preliminary data.</text>
</comment>
<dbReference type="OrthoDB" id="1100386at2759"/>
<feature type="transmembrane region" description="Helical" evidence="6">
    <location>
        <begin position="947"/>
        <end position="969"/>
    </location>
</feature>
<protein>
    <recommendedName>
        <fullName evidence="8">G-protein coupled receptors family 2 profile 2 domain-containing protein</fullName>
    </recommendedName>
</protein>
<feature type="transmembrane region" description="Helical" evidence="6">
    <location>
        <begin position="917"/>
        <end position="941"/>
    </location>
</feature>
<gene>
    <name evidence="10" type="ORF">EDS130_LOCUS4807</name>
    <name evidence="9" type="ORF">XAT740_LOCUS159</name>
</gene>
<evidence type="ECO:0000256" key="2">
    <source>
        <dbReference type="ARBA" id="ARBA00022692"/>
    </source>
</evidence>
<dbReference type="InterPro" id="IPR046338">
    <property type="entry name" value="GAIN_dom_sf"/>
</dbReference>